<dbReference type="EMBL" id="HACG01024105">
    <property type="protein sequence ID" value="CEK70970.1"/>
    <property type="molecule type" value="Transcribed_RNA"/>
</dbReference>
<organism evidence="2">
    <name type="scientific">Arion vulgaris</name>
    <dbReference type="NCBI Taxonomy" id="1028688"/>
    <lineage>
        <taxon>Eukaryota</taxon>
        <taxon>Metazoa</taxon>
        <taxon>Spiralia</taxon>
        <taxon>Lophotrochozoa</taxon>
        <taxon>Mollusca</taxon>
        <taxon>Gastropoda</taxon>
        <taxon>Heterobranchia</taxon>
        <taxon>Euthyneura</taxon>
        <taxon>Panpulmonata</taxon>
        <taxon>Eupulmonata</taxon>
        <taxon>Stylommatophora</taxon>
        <taxon>Helicina</taxon>
        <taxon>Arionoidea</taxon>
        <taxon>Arionidae</taxon>
        <taxon>Arion</taxon>
    </lineage>
</organism>
<dbReference type="AlphaFoldDB" id="A0A0B6ZR10"/>
<dbReference type="EMBL" id="HACG01024108">
    <property type="protein sequence ID" value="CEK70973.1"/>
    <property type="molecule type" value="Transcribed_RNA"/>
</dbReference>
<name>A0A0B6ZR10_9EUPU</name>
<gene>
    <name evidence="2" type="primary">ORF76411</name>
    <name evidence="1" type="synonym">ORF76403</name>
</gene>
<proteinExistence type="predicted"/>
<protein>
    <submittedName>
        <fullName evidence="2">Uncharacterized protein</fullName>
    </submittedName>
</protein>
<accession>A0A0B6ZR10</accession>
<feature type="non-terminal residue" evidence="2">
    <location>
        <position position="1"/>
    </location>
</feature>
<reference evidence="2" key="1">
    <citation type="submission" date="2014-12" db="EMBL/GenBank/DDBJ databases">
        <title>Insight into the proteome of Arion vulgaris.</title>
        <authorList>
            <person name="Aradska J."/>
            <person name="Bulat T."/>
            <person name="Smidak R."/>
            <person name="Sarate P."/>
            <person name="Gangsoo J."/>
            <person name="Sialana F."/>
            <person name="Bilban M."/>
            <person name="Lubec G."/>
        </authorList>
    </citation>
    <scope>NUCLEOTIDE SEQUENCE</scope>
    <source>
        <tissue evidence="2">Skin</tissue>
    </source>
</reference>
<sequence>VVLQAVTTDNREDSFIGTYHNMLLDRRTRTTGLLQKNGNVHMRMYECRDYLITEGTRQNKYNRVDE</sequence>
<evidence type="ECO:0000313" key="2">
    <source>
        <dbReference type="EMBL" id="CEK70973.1"/>
    </source>
</evidence>
<evidence type="ECO:0000313" key="1">
    <source>
        <dbReference type="EMBL" id="CEK70970.1"/>
    </source>
</evidence>